<dbReference type="GO" id="GO:0032196">
    <property type="term" value="P:transposition"/>
    <property type="evidence" value="ECO:0007669"/>
    <property type="project" value="UniProtKB-KW"/>
</dbReference>
<name>A0A1Y3PL87_9BACI</name>
<keyword evidence="4" id="KW-0479">Metal-binding</keyword>
<dbReference type="NCBIfam" id="NF038281">
    <property type="entry name" value="IS200_TnpB"/>
    <property type="match status" value="1"/>
</dbReference>
<dbReference type="GO" id="GO:0003677">
    <property type="term" value="F:DNA binding"/>
    <property type="evidence" value="ECO:0007669"/>
    <property type="project" value="UniProtKB-KW"/>
</dbReference>
<dbReference type="InterPro" id="IPR021027">
    <property type="entry name" value="Transposase_put_HTH"/>
</dbReference>
<keyword evidence="6" id="KW-0238">DNA-binding</keyword>
<dbReference type="AlphaFoldDB" id="A0A1Y3PL87"/>
<evidence type="ECO:0000313" key="11">
    <source>
        <dbReference type="EMBL" id="OUM88103.1"/>
    </source>
</evidence>
<comment type="caution">
    <text evidence="11">The sequence shown here is derived from an EMBL/GenBank/DDBJ whole genome shotgun (WGS) entry which is preliminary data.</text>
</comment>
<keyword evidence="7" id="KW-0233">DNA recombination</keyword>
<gene>
    <name evidence="11" type="ORF">BAA01_13935</name>
</gene>
<feature type="domain" description="Cas12f1-like TNB" evidence="9">
    <location>
        <begin position="287"/>
        <end position="355"/>
    </location>
</feature>
<proteinExistence type="inferred from homology"/>
<dbReference type="PANTHER" id="PTHR30405:SF25">
    <property type="entry name" value="RNA-GUIDED DNA ENDONUCLEASE INSQ-RELATED"/>
    <property type="match status" value="1"/>
</dbReference>
<comment type="similarity">
    <text evidence="2">In the N-terminal section; belongs to the transposase 2 family.</text>
</comment>
<feature type="domain" description="Probable transposase IS891/IS1136/IS1341" evidence="8">
    <location>
        <begin position="162"/>
        <end position="275"/>
    </location>
</feature>
<dbReference type="Pfam" id="PF07282">
    <property type="entry name" value="Cas12f1-like_TNB"/>
    <property type="match status" value="1"/>
</dbReference>
<dbReference type="PANTHER" id="PTHR30405">
    <property type="entry name" value="TRANSPOSASE"/>
    <property type="match status" value="1"/>
</dbReference>
<evidence type="ECO:0000259" key="9">
    <source>
        <dbReference type="Pfam" id="PF07282"/>
    </source>
</evidence>
<evidence type="ECO:0000256" key="6">
    <source>
        <dbReference type="ARBA" id="ARBA00023125"/>
    </source>
</evidence>
<comment type="similarity">
    <text evidence="1">In the C-terminal section; belongs to the transposase 35 family.</text>
</comment>
<dbReference type="GO" id="GO:0046872">
    <property type="term" value="F:metal ion binding"/>
    <property type="evidence" value="ECO:0007669"/>
    <property type="project" value="UniProtKB-KW"/>
</dbReference>
<reference evidence="12" key="1">
    <citation type="submission" date="2016-06" db="EMBL/GenBank/DDBJ databases">
        <authorList>
            <person name="Nascimento L."/>
            <person name="Pereira R.V."/>
            <person name="Martins L.F."/>
            <person name="Quaggio R.B."/>
            <person name="Silva A.M."/>
            <person name="Setubal J.C."/>
        </authorList>
    </citation>
    <scope>NUCLEOTIDE SEQUENCE [LARGE SCALE GENOMIC DNA]</scope>
</reference>
<evidence type="ECO:0000313" key="12">
    <source>
        <dbReference type="Proteomes" id="UP000196475"/>
    </source>
</evidence>
<dbReference type="EMBL" id="LZRT01000066">
    <property type="protein sequence ID" value="OUM88103.1"/>
    <property type="molecule type" value="Genomic_DNA"/>
</dbReference>
<sequence>MHKTYRFRIYPDRKQRELIHKTFGCCRYVFNHFLAKRKEVYEAERKTLGHNACSALLTRLKRELDWLKEPDATALQTELRHLDDAFKRFFREKKGYPRFKSRKNPVQSYTSKNNKGTITIQGNRIRFPKLGWVRFARSREVKGRIVSATIRRNPTGKYFVSVLVETEIQPLPPSNSRIGIDLGVKDFAVLSTGEAIANPKHLYKHGQQLICWQRILSRRTKGGRRWEKARLKVARLHEKVGNCRNDFLHKLSTRLIRENQVICLEDLQVKNMQKNHHLAKSIADVSWSTFRAMLAYKADWYGRTIVLVDKTFPSSQLCSTCGYRNKEVKNLALREWTCPSCGTPHDRDINAARNILQEGLRLLA</sequence>
<evidence type="ECO:0000259" key="10">
    <source>
        <dbReference type="Pfam" id="PF12323"/>
    </source>
</evidence>
<dbReference type="InterPro" id="IPR053522">
    <property type="entry name" value="RNA-guided_endonuclease_TnpB"/>
</dbReference>
<evidence type="ECO:0000256" key="1">
    <source>
        <dbReference type="ARBA" id="ARBA00008761"/>
    </source>
</evidence>
<protein>
    <submittedName>
        <fullName evidence="11">Transposase</fullName>
    </submittedName>
</protein>
<dbReference type="NCBIfam" id="NF040570">
    <property type="entry name" value="guided_TnpB"/>
    <property type="match status" value="1"/>
</dbReference>
<dbReference type="InterPro" id="IPR051399">
    <property type="entry name" value="RNA-guided_DNA_endo/Transpos"/>
</dbReference>
<dbReference type="InterPro" id="IPR001959">
    <property type="entry name" value="Transposase"/>
</dbReference>
<keyword evidence="3" id="KW-0815">Transposition</keyword>
<dbReference type="Pfam" id="PF01385">
    <property type="entry name" value="OrfB_IS605"/>
    <property type="match status" value="1"/>
</dbReference>
<keyword evidence="5" id="KW-0862">Zinc</keyword>
<dbReference type="Proteomes" id="UP000196475">
    <property type="component" value="Unassembled WGS sequence"/>
</dbReference>
<dbReference type="Pfam" id="PF12323">
    <property type="entry name" value="HTH_OrfB_IS605"/>
    <property type="match status" value="1"/>
</dbReference>
<evidence type="ECO:0000256" key="2">
    <source>
        <dbReference type="ARBA" id="ARBA00011044"/>
    </source>
</evidence>
<organism evidence="11 12">
    <name type="scientific">Bacillus thermozeamaize</name>
    <dbReference type="NCBI Taxonomy" id="230954"/>
    <lineage>
        <taxon>Bacteria</taxon>
        <taxon>Bacillati</taxon>
        <taxon>Bacillota</taxon>
        <taxon>Bacilli</taxon>
        <taxon>Bacillales</taxon>
        <taxon>Bacillaceae</taxon>
        <taxon>Bacillus</taxon>
    </lineage>
</organism>
<dbReference type="GO" id="GO:0006310">
    <property type="term" value="P:DNA recombination"/>
    <property type="evidence" value="ECO:0007669"/>
    <property type="project" value="UniProtKB-KW"/>
</dbReference>
<dbReference type="InterPro" id="IPR010095">
    <property type="entry name" value="Cas12f1-like_TNB"/>
</dbReference>
<accession>A0A1Y3PL87</accession>
<evidence type="ECO:0000259" key="8">
    <source>
        <dbReference type="Pfam" id="PF01385"/>
    </source>
</evidence>
<evidence type="ECO:0000256" key="7">
    <source>
        <dbReference type="ARBA" id="ARBA00023172"/>
    </source>
</evidence>
<evidence type="ECO:0000256" key="3">
    <source>
        <dbReference type="ARBA" id="ARBA00022578"/>
    </source>
</evidence>
<evidence type="ECO:0000256" key="5">
    <source>
        <dbReference type="ARBA" id="ARBA00022833"/>
    </source>
</evidence>
<dbReference type="NCBIfam" id="TIGR01766">
    <property type="entry name" value="IS200/IS605 family accessory protein TnpB-like domain"/>
    <property type="match status" value="1"/>
</dbReference>
<feature type="domain" description="Transposase putative helix-turn-helix" evidence="10">
    <location>
        <begin position="1"/>
        <end position="46"/>
    </location>
</feature>
<evidence type="ECO:0000256" key="4">
    <source>
        <dbReference type="ARBA" id="ARBA00022723"/>
    </source>
</evidence>